<dbReference type="Pfam" id="PF13855">
    <property type="entry name" value="LRR_8"/>
    <property type="match status" value="2"/>
</dbReference>
<feature type="chain" id="PRO_5043348523" evidence="4">
    <location>
        <begin position="22"/>
        <end position="323"/>
    </location>
</feature>
<evidence type="ECO:0000256" key="1">
    <source>
        <dbReference type="ARBA" id="ARBA00022614"/>
    </source>
</evidence>
<dbReference type="AlphaFoldDB" id="A0AAV2BD80"/>
<dbReference type="PANTHER" id="PTHR24373:SF275">
    <property type="entry name" value="TIR DOMAIN-CONTAINING PROTEIN"/>
    <property type="match status" value="1"/>
</dbReference>
<proteinExistence type="predicted"/>
<keyword evidence="6" id="KW-1185">Reference proteome</keyword>
<evidence type="ECO:0000256" key="2">
    <source>
        <dbReference type="ARBA" id="ARBA00022729"/>
    </source>
</evidence>
<dbReference type="Proteomes" id="UP001497382">
    <property type="component" value="Unassembled WGS sequence"/>
</dbReference>
<evidence type="ECO:0000313" key="6">
    <source>
        <dbReference type="Proteomes" id="UP001497382"/>
    </source>
</evidence>
<dbReference type="InterPro" id="IPR001611">
    <property type="entry name" value="Leu-rich_rpt"/>
</dbReference>
<name>A0AAV2BD80_9ARAC</name>
<feature type="signal peptide" evidence="4">
    <location>
        <begin position="1"/>
        <end position="21"/>
    </location>
</feature>
<dbReference type="InterPro" id="IPR032675">
    <property type="entry name" value="LRR_dom_sf"/>
</dbReference>
<accession>A0AAV2BD80</accession>
<protein>
    <submittedName>
        <fullName evidence="5">Uncharacterized protein</fullName>
    </submittedName>
</protein>
<evidence type="ECO:0000256" key="3">
    <source>
        <dbReference type="ARBA" id="ARBA00022737"/>
    </source>
</evidence>
<dbReference type="InterPro" id="IPR003591">
    <property type="entry name" value="Leu-rich_rpt_typical-subtyp"/>
</dbReference>
<keyword evidence="2 4" id="KW-0732">Signal</keyword>
<evidence type="ECO:0000313" key="5">
    <source>
        <dbReference type="EMBL" id="CAL1293840.1"/>
    </source>
</evidence>
<keyword evidence="1" id="KW-0433">Leucine-rich repeat</keyword>
<sequence length="323" mass="36331">MSTKASYFLLLVLNMIYLCLSATCPDVSKLPITCHCFDFVGDGVELEIACNGASLEELKAAMLLIDPSIRLEVQLNEMSLHTLPSKIFDGWNVVKLEINQCDLDSLVEQGEVALSGLEDTLEELIITSSFTEENQPTKLELSHLRRLRELDLSFNVITELDDDWFSRGPDTLSDLILSNNRIEKLGDWAFANIFNLRLLWLEGNRFGPIKRSMLPSPAIWLENLQLNNNAFTSIPDDMFSKMPGLTDISLADNGFTHILESTYEFVWSQLMTFDISGNPIECDSHIDWIIEAESHVSVSGTCSGPLGRSGMDLEELIEEKKKF</sequence>
<organism evidence="5 6">
    <name type="scientific">Larinioides sclopetarius</name>
    <dbReference type="NCBI Taxonomy" id="280406"/>
    <lineage>
        <taxon>Eukaryota</taxon>
        <taxon>Metazoa</taxon>
        <taxon>Ecdysozoa</taxon>
        <taxon>Arthropoda</taxon>
        <taxon>Chelicerata</taxon>
        <taxon>Arachnida</taxon>
        <taxon>Araneae</taxon>
        <taxon>Araneomorphae</taxon>
        <taxon>Entelegynae</taxon>
        <taxon>Araneoidea</taxon>
        <taxon>Araneidae</taxon>
        <taxon>Larinioides</taxon>
    </lineage>
</organism>
<dbReference type="SUPFAM" id="SSF52058">
    <property type="entry name" value="L domain-like"/>
    <property type="match status" value="1"/>
</dbReference>
<gene>
    <name evidence="5" type="ORF">LARSCL_LOCUS18433</name>
</gene>
<dbReference type="SMART" id="SM00369">
    <property type="entry name" value="LRR_TYP"/>
    <property type="match status" value="4"/>
</dbReference>
<evidence type="ECO:0000256" key="4">
    <source>
        <dbReference type="SAM" id="SignalP"/>
    </source>
</evidence>
<dbReference type="EMBL" id="CAXIEN010000336">
    <property type="protein sequence ID" value="CAL1293840.1"/>
    <property type="molecule type" value="Genomic_DNA"/>
</dbReference>
<reference evidence="5 6" key="1">
    <citation type="submission" date="2024-04" db="EMBL/GenBank/DDBJ databases">
        <authorList>
            <person name="Rising A."/>
            <person name="Reimegard J."/>
            <person name="Sonavane S."/>
            <person name="Akerstrom W."/>
            <person name="Nylinder S."/>
            <person name="Hedman E."/>
            <person name="Kallberg Y."/>
        </authorList>
    </citation>
    <scope>NUCLEOTIDE SEQUENCE [LARGE SCALE GENOMIC DNA]</scope>
</reference>
<keyword evidence="3" id="KW-0677">Repeat</keyword>
<dbReference type="Gene3D" id="3.80.10.10">
    <property type="entry name" value="Ribonuclease Inhibitor"/>
    <property type="match status" value="1"/>
</dbReference>
<dbReference type="PANTHER" id="PTHR24373">
    <property type="entry name" value="SLIT RELATED LEUCINE-RICH REPEAT NEURONAL PROTEIN"/>
    <property type="match status" value="1"/>
</dbReference>
<comment type="caution">
    <text evidence="5">The sequence shown here is derived from an EMBL/GenBank/DDBJ whole genome shotgun (WGS) entry which is preliminary data.</text>
</comment>
<dbReference type="PROSITE" id="PS51450">
    <property type="entry name" value="LRR"/>
    <property type="match status" value="2"/>
</dbReference>
<dbReference type="InterPro" id="IPR050328">
    <property type="entry name" value="Dev_Immune_Receptor"/>
</dbReference>